<dbReference type="RefSeq" id="WP_220034755.1">
    <property type="nucleotide sequence ID" value="NZ_QJSU01000015.1"/>
</dbReference>
<protein>
    <submittedName>
        <fullName evidence="1">Uncharacterized protein</fullName>
    </submittedName>
</protein>
<keyword evidence="2" id="KW-1185">Reference proteome</keyword>
<dbReference type="EMBL" id="QJSU01000015">
    <property type="protein sequence ID" value="PYE36465.1"/>
    <property type="molecule type" value="Genomic_DNA"/>
</dbReference>
<sequence length="345" mass="37621">MKFVSPKTGLTIATIAAITYTLSACSHDNTVAIANNSELPSTSNYKGTASVSQGKASIDVPSLYDCKNGRNAPIGHIKSTDGKIWTVPAEVNFTDSKFPFAGDLNNPCTGVSYASAQAARDALDPSDIIEIDADGEVVTAYVFADNYFEMYINGIAVGKDNVPFTQFNSNILQFKVKQPFTVAMKLVDWEENSGIGSEDNQGHAYHPGDGGMVAVFKNADNKIIAKTDDSWKAQTFYSAPIRDLSCATEQGALRITSECSTEGLEEGSQDYALHWEVPANWYAKDFDDSAWPKATLFTNDEIGVDNKSAYTDFSDIFDDADDDARFIWSTNVILDNEVLVRHTVN</sequence>
<dbReference type="PROSITE" id="PS51257">
    <property type="entry name" value="PROKAR_LIPOPROTEIN"/>
    <property type="match status" value="1"/>
</dbReference>
<accession>A0A2V4VCK2</accession>
<name>A0A2V4VCK2_9GAMM</name>
<reference evidence="1 2" key="1">
    <citation type="submission" date="2018-06" db="EMBL/GenBank/DDBJ databases">
        <title>Genomic Encyclopedia of Type Strains, Phase III (KMG-III): the genomes of soil and plant-associated and newly described type strains.</title>
        <authorList>
            <person name="Whitman W."/>
        </authorList>
    </citation>
    <scope>NUCLEOTIDE SEQUENCE [LARGE SCALE GENOMIC DNA]</scope>
    <source>
        <strain evidence="1 2">CECT 5889</strain>
    </source>
</reference>
<dbReference type="AlphaFoldDB" id="A0A2V4VCK2"/>
<proteinExistence type="predicted"/>
<evidence type="ECO:0000313" key="1">
    <source>
        <dbReference type="EMBL" id="PYE36465.1"/>
    </source>
</evidence>
<comment type="caution">
    <text evidence="1">The sequence shown here is derived from an EMBL/GenBank/DDBJ whole genome shotgun (WGS) entry which is preliminary data.</text>
</comment>
<dbReference type="Gene3D" id="2.60.120.260">
    <property type="entry name" value="Galactose-binding domain-like"/>
    <property type="match status" value="1"/>
</dbReference>
<evidence type="ECO:0000313" key="2">
    <source>
        <dbReference type="Proteomes" id="UP000247746"/>
    </source>
</evidence>
<gene>
    <name evidence="1" type="ORF">DFP82_1151</name>
</gene>
<dbReference type="Proteomes" id="UP000247746">
    <property type="component" value="Unassembled WGS sequence"/>
</dbReference>
<organism evidence="1 2">
    <name type="scientific">Psychrobacter fozii</name>
    <dbReference type="NCBI Taxonomy" id="198480"/>
    <lineage>
        <taxon>Bacteria</taxon>
        <taxon>Pseudomonadati</taxon>
        <taxon>Pseudomonadota</taxon>
        <taxon>Gammaproteobacteria</taxon>
        <taxon>Moraxellales</taxon>
        <taxon>Moraxellaceae</taxon>
        <taxon>Psychrobacter</taxon>
    </lineage>
</organism>